<evidence type="ECO:0000313" key="2">
    <source>
        <dbReference type="Proteomes" id="UP000295341"/>
    </source>
</evidence>
<dbReference type="PRINTS" id="PR00081">
    <property type="entry name" value="GDHRDH"/>
</dbReference>
<dbReference type="OrthoDB" id="5786478at2"/>
<dbReference type="CDD" id="cd05325">
    <property type="entry name" value="carb_red_sniffer_like_SDR_c"/>
    <property type="match status" value="1"/>
</dbReference>
<dbReference type="Pfam" id="PF00106">
    <property type="entry name" value="adh_short"/>
    <property type="match status" value="1"/>
</dbReference>
<dbReference type="RefSeq" id="WP_133882593.1">
    <property type="nucleotide sequence ID" value="NZ_MWIN01000019.1"/>
</dbReference>
<dbReference type="PANTHER" id="PTHR45458">
    <property type="entry name" value="SHORT-CHAIN DEHYDROGENASE/REDUCTASE SDR"/>
    <property type="match status" value="1"/>
</dbReference>
<dbReference type="Gene3D" id="3.40.50.720">
    <property type="entry name" value="NAD(P)-binding Rossmann-like Domain"/>
    <property type="match status" value="1"/>
</dbReference>
<organism evidence="1 2">
    <name type="scientific">Panacagrimonas perspica</name>
    <dbReference type="NCBI Taxonomy" id="381431"/>
    <lineage>
        <taxon>Bacteria</taxon>
        <taxon>Pseudomonadati</taxon>
        <taxon>Pseudomonadota</taxon>
        <taxon>Gammaproteobacteria</taxon>
        <taxon>Nevskiales</taxon>
        <taxon>Nevskiaceae</taxon>
        <taxon>Panacagrimonas</taxon>
    </lineage>
</organism>
<dbReference type="InterPro" id="IPR052184">
    <property type="entry name" value="SDR_enzymes"/>
</dbReference>
<dbReference type="InterPro" id="IPR036291">
    <property type="entry name" value="NAD(P)-bd_dom_sf"/>
</dbReference>
<sequence>MTTYVVTGADRGIGAAMCAVIAERGDKAIAACLGHGRELVDAPNLDIVTGVDVASTEGVRRLTQHIDTRQIDVLINNAGLVTDQMLGQFDYDAMMREYAVNALGPLRVTEALLPRIGRGGKVCIISSRVGSLSENGIGGLYGYRMSKAAANMAGLNLSHELKTRGIAVLCLHPGSVRTEMTAGLADQATVGTLAAPRDAARALLERIDELNLETTGQFRHANGQMLSW</sequence>
<dbReference type="Proteomes" id="UP000295341">
    <property type="component" value="Unassembled WGS sequence"/>
</dbReference>
<dbReference type="AlphaFoldDB" id="A0A4S3K205"/>
<keyword evidence="2" id="KW-1185">Reference proteome</keyword>
<dbReference type="SUPFAM" id="SSF51735">
    <property type="entry name" value="NAD(P)-binding Rossmann-fold domains"/>
    <property type="match status" value="1"/>
</dbReference>
<dbReference type="PANTHER" id="PTHR45458:SF1">
    <property type="entry name" value="SHORT CHAIN DEHYDROGENASE"/>
    <property type="match status" value="1"/>
</dbReference>
<gene>
    <name evidence="1" type="ORF">DFR24_3395</name>
</gene>
<dbReference type="EMBL" id="SOBT01000010">
    <property type="protein sequence ID" value="TDU26374.1"/>
    <property type="molecule type" value="Genomic_DNA"/>
</dbReference>
<evidence type="ECO:0000313" key="1">
    <source>
        <dbReference type="EMBL" id="TDU26374.1"/>
    </source>
</evidence>
<accession>A0A4S3K205</accession>
<dbReference type="GO" id="GO:0016616">
    <property type="term" value="F:oxidoreductase activity, acting on the CH-OH group of donors, NAD or NADP as acceptor"/>
    <property type="evidence" value="ECO:0007669"/>
    <property type="project" value="TreeGrafter"/>
</dbReference>
<reference evidence="1 2" key="1">
    <citation type="submission" date="2019-03" db="EMBL/GenBank/DDBJ databases">
        <title>Genomic Encyclopedia of Type Strains, Phase IV (KMG-IV): sequencing the most valuable type-strain genomes for metagenomic binning, comparative biology and taxonomic classification.</title>
        <authorList>
            <person name="Goeker M."/>
        </authorList>
    </citation>
    <scope>NUCLEOTIDE SEQUENCE [LARGE SCALE GENOMIC DNA]</scope>
    <source>
        <strain evidence="1 2">DSM 26377</strain>
    </source>
</reference>
<dbReference type="InterPro" id="IPR002347">
    <property type="entry name" value="SDR_fam"/>
</dbReference>
<comment type="caution">
    <text evidence="1">The sequence shown here is derived from an EMBL/GenBank/DDBJ whole genome shotgun (WGS) entry which is preliminary data.</text>
</comment>
<name>A0A4S3K205_9GAMM</name>
<protein>
    <submittedName>
        <fullName evidence="1">Short-subunit dehydrogenase</fullName>
    </submittedName>
</protein>
<proteinExistence type="predicted"/>